<reference evidence="2 3" key="1">
    <citation type="journal article" date="2015" name="Proc. Natl. Acad. Sci. U.S.A.">
        <title>The resurrection genome of Boea hygrometrica: A blueprint for survival of dehydration.</title>
        <authorList>
            <person name="Xiao L."/>
            <person name="Yang G."/>
            <person name="Zhang L."/>
            <person name="Yang X."/>
            <person name="Zhao S."/>
            <person name="Ji Z."/>
            <person name="Zhou Q."/>
            <person name="Hu M."/>
            <person name="Wang Y."/>
            <person name="Chen M."/>
            <person name="Xu Y."/>
            <person name="Jin H."/>
            <person name="Xiao X."/>
            <person name="Hu G."/>
            <person name="Bao F."/>
            <person name="Hu Y."/>
            <person name="Wan P."/>
            <person name="Li L."/>
            <person name="Deng X."/>
            <person name="Kuang T."/>
            <person name="Xiang C."/>
            <person name="Zhu J.K."/>
            <person name="Oliver M.J."/>
            <person name="He Y."/>
        </authorList>
    </citation>
    <scope>NUCLEOTIDE SEQUENCE [LARGE SCALE GENOMIC DNA]</scope>
    <source>
        <strain evidence="3">cv. XS01</strain>
    </source>
</reference>
<gene>
    <name evidence="2" type="ORF">F511_25772</name>
</gene>
<feature type="compositionally biased region" description="Low complexity" evidence="1">
    <location>
        <begin position="282"/>
        <end position="293"/>
    </location>
</feature>
<dbReference type="OrthoDB" id="1839301at2759"/>
<dbReference type="Proteomes" id="UP000250235">
    <property type="component" value="Unassembled WGS sequence"/>
</dbReference>
<accession>A0A2Z7AQW6</accession>
<protein>
    <submittedName>
        <fullName evidence="2">Uncharacterized protein</fullName>
    </submittedName>
</protein>
<feature type="region of interest" description="Disordered" evidence="1">
    <location>
        <begin position="276"/>
        <end position="297"/>
    </location>
</feature>
<name>A0A2Z7AQW6_9LAMI</name>
<proteinExistence type="predicted"/>
<keyword evidence="3" id="KW-1185">Reference proteome</keyword>
<evidence type="ECO:0000313" key="3">
    <source>
        <dbReference type="Proteomes" id="UP000250235"/>
    </source>
</evidence>
<dbReference type="EMBL" id="KV012849">
    <property type="protein sequence ID" value="KZV24215.1"/>
    <property type="molecule type" value="Genomic_DNA"/>
</dbReference>
<sequence>MASSLINNTIQVYFDSVLEMDNEDMVVMFEALISSGLSGFLGCSSAIFKTALVEFFHNVSVRDGVVVSTIQGKPVAILEELFTSTFELKMVGLSDLHEVPQDLVLEARHAFSYDGKLVSTSYKKRELVFEFRLLNDILANSVTVKVGSFDVVTHESDDFGGWVVADHRRVDYWSPITRPVDSCTWELLPQRPYIDDLTPLCAFIEPVQDLDSRSPFSRVVRDLWAEVCVAFVQFLLLGALRPVGTVNCCKDIVGPIVDIEPLIQVLPEVESVSSDGSTVYRSPSPISKPSISSQGADPTASVVQIDTASINHMQFEQIRQKDDGEHLKDMIFMEIRSLEKKLTEMLEQQDNFYRALFKNVRQEIQIQKNALSLDILTAQRKLSAQQIAVVTGLDDIRKDVKDQKAALYTELEDRLDALGELVAYINRGGNEKKGEVASSPLLEIEAEAVGVAEAQISAIEWINSVIGLKLSTSGIWIS</sequence>
<evidence type="ECO:0000256" key="1">
    <source>
        <dbReference type="SAM" id="MobiDB-lite"/>
    </source>
</evidence>
<evidence type="ECO:0000313" key="2">
    <source>
        <dbReference type="EMBL" id="KZV24215.1"/>
    </source>
</evidence>
<organism evidence="2 3">
    <name type="scientific">Dorcoceras hygrometricum</name>
    <dbReference type="NCBI Taxonomy" id="472368"/>
    <lineage>
        <taxon>Eukaryota</taxon>
        <taxon>Viridiplantae</taxon>
        <taxon>Streptophyta</taxon>
        <taxon>Embryophyta</taxon>
        <taxon>Tracheophyta</taxon>
        <taxon>Spermatophyta</taxon>
        <taxon>Magnoliopsida</taxon>
        <taxon>eudicotyledons</taxon>
        <taxon>Gunneridae</taxon>
        <taxon>Pentapetalae</taxon>
        <taxon>asterids</taxon>
        <taxon>lamiids</taxon>
        <taxon>Lamiales</taxon>
        <taxon>Gesneriaceae</taxon>
        <taxon>Didymocarpoideae</taxon>
        <taxon>Trichosporeae</taxon>
        <taxon>Loxocarpinae</taxon>
        <taxon>Dorcoceras</taxon>
    </lineage>
</organism>
<dbReference type="AlphaFoldDB" id="A0A2Z7AQW6"/>